<dbReference type="OrthoDB" id="9785847at2"/>
<proteinExistence type="predicted"/>
<dbReference type="RefSeq" id="WP_120704383.1">
    <property type="nucleotide sequence ID" value="NZ_CP032694.1"/>
</dbReference>
<name>A0A387FWJ8_9HYPH</name>
<evidence type="ECO:0000313" key="2">
    <source>
        <dbReference type="EMBL" id="AYG59366.1"/>
    </source>
</evidence>
<dbReference type="InterPro" id="IPR000073">
    <property type="entry name" value="AB_hydrolase_1"/>
</dbReference>
<gene>
    <name evidence="2" type="ORF">CCGE525_11615</name>
</gene>
<dbReference type="PANTHER" id="PTHR43689">
    <property type="entry name" value="HYDROLASE"/>
    <property type="match status" value="1"/>
</dbReference>
<dbReference type="PANTHER" id="PTHR43689:SF8">
    <property type="entry name" value="ALPHA_BETA-HYDROLASES SUPERFAMILY PROTEIN"/>
    <property type="match status" value="1"/>
</dbReference>
<reference evidence="2 3" key="1">
    <citation type="submission" date="2018-10" db="EMBL/GenBank/DDBJ databases">
        <title>Rhizobium etli, R. leguminosarum and a new Rhizobium genospecies from Phaseolus dumosus.</title>
        <authorList>
            <person name="Ramirez-Puebla S.T."/>
            <person name="Rogel-Hernandez M.A."/>
            <person name="Guerrero G."/>
            <person name="Ormeno-Orrillo E."/>
            <person name="Martinez-Romero J.C."/>
            <person name="Negrete-Yankelevich S."/>
            <person name="Martinez-Romero E."/>
        </authorList>
    </citation>
    <scope>NUCLEOTIDE SEQUENCE [LARGE SCALE GENOMIC DNA]</scope>
    <source>
        <strain evidence="2 3">CCGE525</strain>
    </source>
</reference>
<dbReference type="Pfam" id="PF12697">
    <property type="entry name" value="Abhydrolase_6"/>
    <property type="match status" value="1"/>
</dbReference>
<dbReference type="AlphaFoldDB" id="A0A387FWJ8"/>
<dbReference type="EMBL" id="CP032694">
    <property type="protein sequence ID" value="AYG59366.1"/>
    <property type="molecule type" value="Genomic_DNA"/>
</dbReference>
<keyword evidence="2" id="KW-0378">Hydrolase</keyword>
<feature type="domain" description="AB hydrolase-1" evidence="1">
    <location>
        <begin position="88"/>
        <end position="266"/>
    </location>
</feature>
<protein>
    <submittedName>
        <fullName evidence="2">Alpha/beta fold hydrolase</fullName>
    </submittedName>
</protein>
<sequence>MPSFALKVTRLGLSSLSRISPRLAGKAAFKLFCLTPSRRPRGAKAEAAYAEGRARLSSAEEVMLPFQGGRAMAYRFNGGAKGRRKRFLVVHGWGSSSEYVSELTAFLASAGAEVISLDLPGHGRSLGRFLNVRLAVSAIAAAAERFGAFDATVGHSFGGASIAIAAAGFLPGIEPVLPGRLVLIGAPSAMAWLFADFGRLMELDPATQAVLEAEVGHVTGRRLEDYNAGRGVRDLAKPVLVIHAEDDKEVSADHARTYAAAGDHVRLLWANGFGHRRIVSAAPVLEAIGEFLAETPASAGRENALETDGETVISFLRTPARRVS</sequence>
<evidence type="ECO:0000313" key="3">
    <source>
        <dbReference type="Proteomes" id="UP000282195"/>
    </source>
</evidence>
<keyword evidence="3" id="KW-1185">Reference proteome</keyword>
<evidence type="ECO:0000259" key="1">
    <source>
        <dbReference type="Pfam" id="PF12697"/>
    </source>
</evidence>
<dbReference type="InterPro" id="IPR029058">
    <property type="entry name" value="AB_hydrolase_fold"/>
</dbReference>
<dbReference type="GO" id="GO:0016787">
    <property type="term" value="F:hydrolase activity"/>
    <property type="evidence" value="ECO:0007669"/>
    <property type="project" value="UniProtKB-KW"/>
</dbReference>
<organism evidence="2 3">
    <name type="scientific">Rhizobium jaguaris</name>
    <dbReference type="NCBI Taxonomy" id="1312183"/>
    <lineage>
        <taxon>Bacteria</taxon>
        <taxon>Pseudomonadati</taxon>
        <taxon>Pseudomonadota</taxon>
        <taxon>Alphaproteobacteria</taxon>
        <taxon>Hyphomicrobiales</taxon>
        <taxon>Rhizobiaceae</taxon>
        <taxon>Rhizobium/Agrobacterium group</taxon>
        <taxon>Rhizobium</taxon>
    </lineage>
</organism>
<dbReference type="KEGG" id="rjg:CCGE525_11615"/>
<accession>A0A387FWJ8</accession>
<dbReference type="SUPFAM" id="SSF53474">
    <property type="entry name" value="alpha/beta-Hydrolases"/>
    <property type="match status" value="1"/>
</dbReference>
<dbReference type="Gene3D" id="3.40.50.1820">
    <property type="entry name" value="alpha/beta hydrolase"/>
    <property type="match status" value="1"/>
</dbReference>
<dbReference type="Proteomes" id="UP000282195">
    <property type="component" value="Chromosome"/>
</dbReference>